<name>S2DV93_INDAL</name>
<dbReference type="EMBL" id="ALWO02000036">
    <property type="protein sequence ID" value="EOZ95996.1"/>
    <property type="molecule type" value="Genomic_DNA"/>
</dbReference>
<proteinExistence type="predicted"/>
<sequence>MKKHKALHVFTDIILSSWIKKADDQSPAFRTFYTIQTQLDP</sequence>
<comment type="caution">
    <text evidence="1">The sequence shown here is derived from an EMBL/GenBank/DDBJ whole genome shotgun (WGS) entry which is preliminary data.</text>
</comment>
<evidence type="ECO:0000313" key="1">
    <source>
        <dbReference type="EMBL" id="EOZ95996.1"/>
    </source>
</evidence>
<reference evidence="1 2" key="1">
    <citation type="journal article" date="2013" name="Genome Announc.">
        <title>Draft Genome Sequence of Indibacter alkaliphilus Strain LW1T, Isolated from Lonar Lake, a Haloalkaline Lake in the Buldana District of Maharashtra, India.</title>
        <authorList>
            <person name="Singh A."/>
            <person name="Kumar Jangir P."/>
            <person name="Sharma R."/>
            <person name="Singh A."/>
            <person name="Kumar Pinnaka A."/>
            <person name="Shivaji S."/>
        </authorList>
    </citation>
    <scope>NUCLEOTIDE SEQUENCE [LARGE SCALE GENOMIC DNA]</scope>
    <source>
        <strain evidence="2">CCUG 57479 / KCTC 22604 / LW1</strain>
    </source>
</reference>
<gene>
    <name evidence="1" type="ORF">A33Q_2589</name>
</gene>
<dbReference type="Proteomes" id="UP000006073">
    <property type="component" value="Unassembled WGS sequence"/>
</dbReference>
<keyword evidence="2" id="KW-1185">Reference proteome</keyword>
<protein>
    <submittedName>
        <fullName evidence="1">Uncharacterized protein</fullName>
    </submittedName>
</protein>
<accession>S2DV93</accession>
<evidence type="ECO:0000313" key="2">
    <source>
        <dbReference type="Proteomes" id="UP000006073"/>
    </source>
</evidence>
<organism evidence="1 2">
    <name type="scientific">Indibacter alkaliphilus (strain CCUG 57479 / KCTC 22604 / LW1)</name>
    <dbReference type="NCBI Taxonomy" id="1189612"/>
    <lineage>
        <taxon>Bacteria</taxon>
        <taxon>Pseudomonadati</taxon>
        <taxon>Bacteroidota</taxon>
        <taxon>Cytophagia</taxon>
        <taxon>Cytophagales</taxon>
        <taxon>Cyclobacteriaceae</taxon>
    </lineage>
</organism>
<dbReference type="AlphaFoldDB" id="S2DV93"/>